<dbReference type="EMBL" id="AP018516">
    <property type="protein sequence ID" value="BBC81909.1"/>
    <property type="molecule type" value="Genomic_DNA"/>
</dbReference>
<proteinExistence type="predicted"/>
<name>A0A2Z5ZN55_9PROT</name>
<evidence type="ECO:0000313" key="2">
    <source>
        <dbReference type="Proteomes" id="UP000270034"/>
    </source>
</evidence>
<organism evidence="1 2">
    <name type="scientific">Acetobacter orientalis</name>
    <dbReference type="NCBI Taxonomy" id="146474"/>
    <lineage>
        <taxon>Bacteria</taxon>
        <taxon>Pseudomonadati</taxon>
        <taxon>Pseudomonadota</taxon>
        <taxon>Alphaproteobacteria</taxon>
        <taxon>Acetobacterales</taxon>
        <taxon>Acetobacteraceae</taxon>
        <taxon>Acetobacter</taxon>
    </lineage>
</organism>
<dbReference type="AlphaFoldDB" id="A0A2Z5ZN55"/>
<geneLocation type="plasmid" evidence="2">
    <name>paof1 fan1 dna</name>
</geneLocation>
<evidence type="ECO:0000313" key="1">
    <source>
        <dbReference type="EMBL" id="BBC81909.1"/>
    </source>
</evidence>
<dbReference type="KEGG" id="aot:AcetOri_orf00306p"/>
<keyword evidence="1" id="KW-0808">Transferase</keyword>
<keyword evidence="1" id="KW-0614">Plasmid</keyword>
<sequence length="47" mass="4905">MISSTRGKKGEKLADRIAATPPPIACALSSKVVAYEDGRSDEVGDRG</sequence>
<dbReference type="Proteomes" id="UP000270034">
    <property type="component" value="Plasmid pAOF1"/>
</dbReference>
<dbReference type="GO" id="GO:0016740">
    <property type="term" value="F:transferase activity"/>
    <property type="evidence" value="ECO:0007669"/>
    <property type="project" value="UniProtKB-KW"/>
</dbReference>
<gene>
    <name evidence="1" type="ORF">AcetOrient_orf00306p</name>
</gene>
<reference evidence="1 2" key="1">
    <citation type="submission" date="2018-02" db="EMBL/GenBank/DDBJ databases">
        <title>Acetobacter orientalis genome.</title>
        <authorList>
            <person name="Nakashima N."/>
            <person name="Tamura T."/>
        </authorList>
    </citation>
    <scope>NUCLEOTIDE SEQUENCE [LARGE SCALE GENOMIC DNA]</scope>
    <source>
        <strain evidence="1 2">FAN1</strain>
        <plasmid evidence="2">paof1 fan1 dna</plasmid>
    </source>
</reference>
<accession>A0A2Z5ZN55</accession>
<protein>
    <submittedName>
        <fullName evidence="1">Family 2 glycosyl transferase</fullName>
    </submittedName>
</protein>